<organism evidence="1 2">
    <name type="scientific">Periophthalmus magnuspinnatus</name>
    <dbReference type="NCBI Taxonomy" id="409849"/>
    <lineage>
        <taxon>Eukaryota</taxon>
        <taxon>Metazoa</taxon>
        <taxon>Chordata</taxon>
        <taxon>Craniata</taxon>
        <taxon>Vertebrata</taxon>
        <taxon>Euteleostomi</taxon>
        <taxon>Actinopterygii</taxon>
        <taxon>Neopterygii</taxon>
        <taxon>Teleostei</taxon>
        <taxon>Neoteleostei</taxon>
        <taxon>Acanthomorphata</taxon>
        <taxon>Gobiaria</taxon>
        <taxon>Gobiiformes</taxon>
        <taxon>Gobioidei</taxon>
        <taxon>Gobiidae</taxon>
        <taxon>Oxudercinae</taxon>
        <taxon>Periophthalmus</taxon>
    </lineage>
</organism>
<dbReference type="PANTHER" id="PTHR22796:SF6">
    <property type="entry name" value="INTERFERON-INDUCED VERY LARGE GTPASE 1-RELATED"/>
    <property type="match status" value="1"/>
</dbReference>
<protein>
    <recommendedName>
        <fullName evidence="3">Interferon-induced very large GTPase 1</fullName>
    </recommendedName>
</protein>
<sequence length="349" mass="40284">MSKQSVVLTELICDKLKSSMTEAVINQTAIDIAGELRCNVPAFKGNRLNLEKHVLKSLAKKKDFQIYIHYIKNPRSYTETFITEQVETLLGTEYKDKCQSFFVTNISNLQTHIRQALQEVSKKIKSQNGDTFKEFTTIIKDKLTFDSIPSENFTDVNFDFLKEQMEKGLDVIGADLKKLSVDKLKKSRQRPDQILIDQLCDCCWEKCPFCGAVCTNTVKDHKIAKEGGIDHSVPFHRSGSLKGCHYRHTVKMSLDFCTTKVASDSSFYPDASDRTVPHKTYRSAGPPYDTWSITPDLFKLSYWQWVVCTFKDDLEKHYNLKYEGRGEIPKEWKEITFEEAIRSLEEMYK</sequence>
<name>A0A3B4ACV5_9GOBI</name>
<keyword evidence="2" id="KW-1185">Reference proteome</keyword>
<evidence type="ECO:0008006" key="3">
    <source>
        <dbReference type="Google" id="ProtNLM"/>
    </source>
</evidence>
<proteinExistence type="predicted"/>
<accession>A0A3B4ACV5</accession>
<reference evidence="1" key="2">
    <citation type="submission" date="2025-09" db="UniProtKB">
        <authorList>
            <consortium name="Ensembl"/>
        </authorList>
    </citation>
    <scope>IDENTIFICATION</scope>
</reference>
<evidence type="ECO:0000313" key="2">
    <source>
        <dbReference type="Proteomes" id="UP000261520"/>
    </source>
</evidence>
<reference evidence="1" key="1">
    <citation type="submission" date="2025-08" db="UniProtKB">
        <authorList>
            <consortium name="Ensembl"/>
        </authorList>
    </citation>
    <scope>IDENTIFICATION</scope>
</reference>
<dbReference type="AlphaFoldDB" id="A0A3B4ACV5"/>
<dbReference type="STRING" id="409849.ENSPMGP00000014893"/>
<dbReference type="Ensembl" id="ENSPMGT00000015876.1">
    <property type="protein sequence ID" value="ENSPMGP00000014893.1"/>
    <property type="gene ID" value="ENSPMGG00000012199.1"/>
</dbReference>
<evidence type="ECO:0000313" key="1">
    <source>
        <dbReference type="Ensembl" id="ENSPMGP00000014893.1"/>
    </source>
</evidence>
<dbReference type="PANTHER" id="PTHR22796">
    <property type="entry name" value="URG4-RELATED"/>
    <property type="match status" value="1"/>
</dbReference>
<dbReference type="Proteomes" id="UP000261520">
    <property type="component" value="Unplaced"/>
</dbReference>